<keyword evidence="3" id="KW-1185">Reference proteome</keyword>
<feature type="region of interest" description="Disordered" evidence="1">
    <location>
        <begin position="57"/>
        <end position="77"/>
    </location>
</feature>
<dbReference type="KEGG" id="aiq:Azoinq_14265"/>
<name>A0A975SMA8_9RHOO</name>
<dbReference type="Pfam" id="PF06676">
    <property type="entry name" value="DUF1178"/>
    <property type="match status" value="1"/>
</dbReference>
<dbReference type="InterPro" id="IPR009562">
    <property type="entry name" value="DUF1178"/>
</dbReference>
<evidence type="ECO:0000313" key="2">
    <source>
        <dbReference type="EMBL" id="QWT48966.1"/>
    </source>
</evidence>
<dbReference type="EMBL" id="CP064782">
    <property type="protein sequence ID" value="QWT48966.1"/>
    <property type="molecule type" value="Genomic_DNA"/>
</dbReference>
<reference evidence="2" key="1">
    <citation type="submission" date="2020-11" db="EMBL/GenBank/DDBJ databases">
        <title>Azospira inquinata sp. nov.</title>
        <authorList>
            <person name="Moe W.M."/>
            <person name="Mikes M.C."/>
        </authorList>
    </citation>
    <scope>NUCLEOTIDE SEQUENCE</scope>
    <source>
        <strain evidence="2">Azo-3</strain>
    </source>
</reference>
<organism evidence="2 3">
    <name type="scientific">Azospira inquinata</name>
    <dbReference type="NCBI Taxonomy" id="2785627"/>
    <lineage>
        <taxon>Bacteria</taxon>
        <taxon>Pseudomonadati</taxon>
        <taxon>Pseudomonadota</taxon>
        <taxon>Betaproteobacteria</taxon>
        <taxon>Rhodocyclales</taxon>
        <taxon>Rhodocyclaceae</taxon>
        <taxon>Azospira</taxon>
    </lineage>
</organism>
<proteinExistence type="predicted"/>
<dbReference type="Proteomes" id="UP000683428">
    <property type="component" value="Chromosome"/>
</dbReference>
<evidence type="ECO:0000313" key="3">
    <source>
        <dbReference type="Proteomes" id="UP000683428"/>
    </source>
</evidence>
<dbReference type="AlphaFoldDB" id="A0A975SMA8"/>
<gene>
    <name evidence="2" type="ORF">Azoinq_14265</name>
</gene>
<sequence>MIVYDLICPQEHRFEGWFRSPEDFSAQREEGLLVCPHCGSREVRRLPAGLHRGGMALPIEAPSNSVSAPATEPQAAPTSPLALLREMVSALKAESEDVGPRFAEEARRIHYAEAPARTIRGQASDEDFQALQEEGIDVFRLPDVGKDKPN</sequence>
<dbReference type="PIRSF" id="PIRSF032131">
    <property type="entry name" value="UCP032131"/>
    <property type="match status" value="1"/>
</dbReference>
<evidence type="ECO:0000256" key="1">
    <source>
        <dbReference type="SAM" id="MobiDB-lite"/>
    </source>
</evidence>
<protein>
    <submittedName>
        <fullName evidence="2">DUF1178 family protein</fullName>
    </submittedName>
</protein>
<accession>A0A975SMA8</accession>
<dbReference type="RefSeq" id="WP_216128227.1">
    <property type="nucleotide sequence ID" value="NZ_CP064782.1"/>
</dbReference>